<name>A0ABV5HK17_9VIBR</name>
<feature type="domain" description="HTH lysR-type" evidence="5">
    <location>
        <begin position="8"/>
        <end position="59"/>
    </location>
</feature>
<protein>
    <submittedName>
        <fullName evidence="6">LysR substrate-binding domain-containing protein</fullName>
    </submittedName>
</protein>
<keyword evidence="4" id="KW-0804">Transcription</keyword>
<evidence type="ECO:0000313" key="6">
    <source>
        <dbReference type="EMBL" id="MFB9134568.1"/>
    </source>
</evidence>
<sequence length="307" mass="33989">MERLDCDRMFIAVKELGSFTAAAKRMGSSSGQASKMISRLENELGVQLFKRSTRAVTVTDVGDAYYQRIKPIIEDLDALNDSIRTASKEPSGRLRISVPSSFGRNQLTPPLLAFAQQYPHIALDVNLADRPVSIVDEGYDLALRIGILRDSSLIARKLCDIRVVTVAAPSYLSHAAGIKHWQDLPNHQCIIDTNFESPYHWPYADSNGELCEVNVHGRLQFSNAEVCLQAACEGLGVARLPSFVAGQALKHGQLVTILNDFEPDPIGLFALYPPSKHLAQTSRILIDYLVAHFTGQPEWDTGWEFLP</sequence>
<dbReference type="InterPro" id="IPR058163">
    <property type="entry name" value="LysR-type_TF_proteobact-type"/>
</dbReference>
<evidence type="ECO:0000256" key="3">
    <source>
        <dbReference type="ARBA" id="ARBA00023125"/>
    </source>
</evidence>
<dbReference type="InterPro" id="IPR036388">
    <property type="entry name" value="WH-like_DNA-bd_sf"/>
</dbReference>
<dbReference type="Pfam" id="PF00126">
    <property type="entry name" value="HTH_1"/>
    <property type="match status" value="1"/>
</dbReference>
<keyword evidence="7" id="KW-1185">Reference proteome</keyword>
<dbReference type="PANTHER" id="PTHR30537">
    <property type="entry name" value="HTH-TYPE TRANSCRIPTIONAL REGULATOR"/>
    <property type="match status" value="1"/>
</dbReference>
<proteinExistence type="inferred from homology"/>
<dbReference type="RefSeq" id="WP_390190527.1">
    <property type="nucleotide sequence ID" value="NZ_JBHMEP010000001.1"/>
</dbReference>
<comment type="caution">
    <text evidence="6">The sequence shown here is derived from an EMBL/GenBank/DDBJ whole genome shotgun (WGS) entry which is preliminary data.</text>
</comment>
<keyword evidence="2" id="KW-0805">Transcription regulation</keyword>
<dbReference type="SUPFAM" id="SSF53850">
    <property type="entry name" value="Periplasmic binding protein-like II"/>
    <property type="match status" value="1"/>
</dbReference>
<keyword evidence="3" id="KW-0238">DNA-binding</keyword>
<dbReference type="Pfam" id="PF03466">
    <property type="entry name" value="LysR_substrate"/>
    <property type="match status" value="1"/>
</dbReference>
<dbReference type="Gene3D" id="3.40.190.290">
    <property type="match status" value="1"/>
</dbReference>
<dbReference type="CDD" id="cd08422">
    <property type="entry name" value="PBP2_CrgA_like"/>
    <property type="match status" value="1"/>
</dbReference>
<evidence type="ECO:0000313" key="7">
    <source>
        <dbReference type="Proteomes" id="UP001589645"/>
    </source>
</evidence>
<dbReference type="PANTHER" id="PTHR30537:SF5">
    <property type="entry name" value="HTH-TYPE TRANSCRIPTIONAL ACTIVATOR TTDR-RELATED"/>
    <property type="match status" value="1"/>
</dbReference>
<evidence type="ECO:0000256" key="4">
    <source>
        <dbReference type="ARBA" id="ARBA00023163"/>
    </source>
</evidence>
<dbReference type="Proteomes" id="UP001589645">
    <property type="component" value="Unassembled WGS sequence"/>
</dbReference>
<dbReference type="InterPro" id="IPR005119">
    <property type="entry name" value="LysR_subst-bd"/>
</dbReference>
<evidence type="ECO:0000259" key="5">
    <source>
        <dbReference type="PROSITE" id="PS50931"/>
    </source>
</evidence>
<dbReference type="Gene3D" id="1.10.10.10">
    <property type="entry name" value="Winged helix-like DNA-binding domain superfamily/Winged helix DNA-binding domain"/>
    <property type="match status" value="1"/>
</dbReference>
<reference evidence="6 7" key="1">
    <citation type="submission" date="2024-09" db="EMBL/GenBank/DDBJ databases">
        <authorList>
            <person name="Sun Q."/>
            <person name="Mori K."/>
        </authorList>
    </citation>
    <scope>NUCLEOTIDE SEQUENCE [LARGE SCALE GENOMIC DNA]</scope>
    <source>
        <strain evidence="6 7">CECT 8064</strain>
    </source>
</reference>
<evidence type="ECO:0000256" key="1">
    <source>
        <dbReference type="ARBA" id="ARBA00009437"/>
    </source>
</evidence>
<dbReference type="PROSITE" id="PS50931">
    <property type="entry name" value="HTH_LYSR"/>
    <property type="match status" value="1"/>
</dbReference>
<organism evidence="6 7">
    <name type="scientific">Vibrio olivae</name>
    <dbReference type="NCBI Taxonomy" id="1243002"/>
    <lineage>
        <taxon>Bacteria</taxon>
        <taxon>Pseudomonadati</taxon>
        <taxon>Pseudomonadota</taxon>
        <taxon>Gammaproteobacteria</taxon>
        <taxon>Vibrionales</taxon>
        <taxon>Vibrionaceae</taxon>
        <taxon>Vibrio</taxon>
    </lineage>
</organism>
<dbReference type="InterPro" id="IPR000847">
    <property type="entry name" value="LysR_HTH_N"/>
</dbReference>
<comment type="similarity">
    <text evidence="1">Belongs to the LysR transcriptional regulatory family.</text>
</comment>
<dbReference type="SUPFAM" id="SSF46785">
    <property type="entry name" value="Winged helix' DNA-binding domain"/>
    <property type="match status" value="1"/>
</dbReference>
<evidence type="ECO:0000256" key="2">
    <source>
        <dbReference type="ARBA" id="ARBA00023015"/>
    </source>
</evidence>
<accession>A0ABV5HK17</accession>
<dbReference type="InterPro" id="IPR036390">
    <property type="entry name" value="WH_DNA-bd_sf"/>
</dbReference>
<dbReference type="EMBL" id="JBHMEP010000001">
    <property type="protein sequence ID" value="MFB9134568.1"/>
    <property type="molecule type" value="Genomic_DNA"/>
</dbReference>
<gene>
    <name evidence="6" type="ORF">ACFFUV_06220</name>
</gene>